<dbReference type="Proteomes" id="UP000291343">
    <property type="component" value="Unassembled WGS sequence"/>
</dbReference>
<sequence>MKNDDNTTIQPHPPSGMLGSGFFRVFRFPQSDELLLMMESSSGRSNFTPSSLLGTVSTVAASASLSSGLFLRLCSRLLFSRSSSEPVDMAVDVDGNSWGSSTLEPSSEGRLLAVSGTIPLLVRDLAGETPTDESTDDAMLLQRTMGANPLRFSLRDAFGSIFNYQLLSSITIFKILYFVDTIPLQISTLDNFS</sequence>
<name>A0A482XIH1_LAOST</name>
<organism evidence="1 2">
    <name type="scientific">Laodelphax striatellus</name>
    <name type="common">Small brown planthopper</name>
    <name type="synonym">Delphax striatella</name>
    <dbReference type="NCBI Taxonomy" id="195883"/>
    <lineage>
        <taxon>Eukaryota</taxon>
        <taxon>Metazoa</taxon>
        <taxon>Ecdysozoa</taxon>
        <taxon>Arthropoda</taxon>
        <taxon>Hexapoda</taxon>
        <taxon>Insecta</taxon>
        <taxon>Pterygota</taxon>
        <taxon>Neoptera</taxon>
        <taxon>Paraneoptera</taxon>
        <taxon>Hemiptera</taxon>
        <taxon>Auchenorrhyncha</taxon>
        <taxon>Fulgoroidea</taxon>
        <taxon>Delphacidae</taxon>
        <taxon>Criomorphinae</taxon>
        <taxon>Laodelphax</taxon>
    </lineage>
</organism>
<comment type="caution">
    <text evidence="1">The sequence shown here is derived from an EMBL/GenBank/DDBJ whole genome shotgun (WGS) entry which is preliminary data.</text>
</comment>
<evidence type="ECO:0000313" key="1">
    <source>
        <dbReference type="EMBL" id="RZF45845.1"/>
    </source>
</evidence>
<dbReference type="InParanoid" id="A0A482XIH1"/>
<accession>A0A482XIH1</accession>
<proteinExistence type="predicted"/>
<protein>
    <submittedName>
        <fullName evidence="1">Uncharacterized protein</fullName>
    </submittedName>
</protein>
<reference evidence="1 2" key="1">
    <citation type="journal article" date="2017" name="Gigascience">
        <title>Genome sequence of the small brown planthopper, Laodelphax striatellus.</title>
        <authorList>
            <person name="Zhu J."/>
            <person name="Jiang F."/>
            <person name="Wang X."/>
            <person name="Yang P."/>
            <person name="Bao Y."/>
            <person name="Zhao W."/>
            <person name="Wang W."/>
            <person name="Lu H."/>
            <person name="Wang Q."/>
            <person name="Cui N."/>
            <person name="Li J."/>
            <person name="Chen X."/>
            <person name="Luo L."/>
            <person name="Yu J."/>
            <person name="Kang L."/>
            <person name="Cui F."/>
        </authorList>
    </citation>
    <scope>NUCLEOTIDE SEQUENCE [LARGE SCALE GENOMIC DNA]</scope>
    <source>
        <strain evidence="1">Lst14</strain>
    </source>
</reference>
<gene>
    <name evidence="1" type="ORF">LSTR_LSTR016733</name>
</gene>
<dbReference type="AlphaFoldDB" id="A0A482XIH1"/>
<evidence type="ECO:0000313" key="2">
    <source>
        <dbReference type="Proteomes" id="UP000291343"/>
    </source>
</evidence>
<dbReference type="EMBL" id="QKKF02007812">
    <property type="protein sequence ID" value="RZF45845.1"/>
    <property type="molecule type" value="Genomic_DNA"/>
</dbReference>
<keyword evidence="2" id="KW-1185">Reference proteome</keyword>